<comment type="subcellular location">
    <subcellularLocation>
        <location evidence="5">Secreted</location>
    </subcellularLocation>
    <subcellularLocation>
        <location evidence="5">Bacterial flagellum</location>
    </subcellularLocation>
</comment>
<accession>A0ABS2CNL1</accession>
<evidence type="ECO:0000313" key="8">
    <source>
        <dbReference type="EMBL" id="MBM6401472.1"/>
    </source>
</evidence>
<keyword evidence="4 5" id="KW-0975">Bacterial flagellum</keyword>
<evidence type="ECO:0000256" key="1">
    <source>
        <dbReference type="ARBA" id="ARBA00009764"/>
    </source>
</evidence>
<evidence type="ECO:0000313" key="9">
    <source>
        <dbReference type="Proteomes" id="UP001430172"/>
    </source>
</evidence>
<dbReference type="InterPro" id="IPR003481">
    <property type="entry name" value="FliD_N"/>
</dbReference>
<feature type="domain" description="Flagellar hook-associated protein 2 N-terminal" evidence="6">
    <location>
        <begin position="9"/>
        <end position="109"/>
    </location>
</feature>
<keyword evidence="8" id="KW-0966">Cell projection</keyword>
<protein>
    <recommendedName>
        <fullName evidence="5">Flagellar hook-associated protein 2</fullName>
        <shortName evidence="5">HAP2</shortName>
    </recommendedName>
    <alternativeName>
        <fullName evidence="5">Flagellar cap protein</fullName>
    </alternativeName>
</protein>
<evidence type="ECO:0000259" key="6">
    <source>
        <dbReference type="Pfam" id="PF02465"/>
    </source>
</evidence>
<dbReference type="InterPro" id="IPR040026">
    <property type="entry name" value="FliD"/>
</dbReference>
<keyword evidence="5" id="KW-0964">Secreted</keyword>
<dbReference type="InterPro" id="IPR010809">
    <property type="entry name" value="FliD_C"/>
</dbReference>
<gene>
    <name evidence="8" type="primary">fliD</name>
    <name evidence="8" type="ORF">JQN70_13820</name>
</gene>
<dbReference type="Pfam" id="PF07195">
    <property type="entry name" value="FliD_C"/>
    <property type="match status" value="1"/>
</dbReference>
<keyword evidence="8" id="KW-0969">Cilium</keyword>
<comment type="similarity">
    <text evidence="1 5">Belongs to the FliD family.</text>
</comment>
<name>A0ABS2CNL1_9MICO</name>
<dbReference type="PANTHER" id="PTHR30288">
    <property type="entry name" value="FLAGELLAR CAP/ASSEMBLY PROTEIN FLID"/>
    <property type="match status" value="1"/>
</dbReference>
<evidence type="ECO:0000256" key="5">
    <source>
        <dbReference type="RuleBase" id="RU362066"/>
    </source>
</evidence>
<feature type="domain" description="Flagellar hook-associated protein 2 C-terminal" evidence="7">
    <location>
        <begin position="400"/>
        <end position="602"/>
    </location>
</feature>
<proteinExistence type="inferred from homology"/>
<dbReference type="EMBL" id="JAFDVD010000015">
    <property type="protein sequence ID" value="MBM6401472.1"/>
    <property type="molecule type" value="Genomic_DNA"/>
</dbReference>
<sequence>MASIDGLISGLDTTSIISSLMTLERKSGAYLSTGKSTSQSMVSTLQSLNSTMSSLADVARSFLTDSITKTSAWSTTTSGSTQPGLASVVSDGTAAPGSATFTVTSVATAGAAVSRGTVPSLSTAVTSAPVVLGKGLGAIGATALLPGTTLSAGGHTVRVTQGSSGATLSGVPLGSTVTIDAASAQLVVDTGSGPTTINLAAGTYTPSQLAAEVTRAAGGALRATIGADGSLALATTREGSAASLRVDTANAALGLSDTATTATGTDAVVAVDGVSTTLTDLSAGSSVTLPGSGTDQVVLSLAGGLRAGSATVADLGLAAGSTLGQVAAAVGTSAVGASASTVQVSAGAYRLQLTSASTGADSDLMLSAGAFGASGLGDLVELQAGTDTVLHVGTGPGAYDVRSSTASVTGLMSGVTITALKADPSTPVTTTVTGDTAAVADRMAALVAAANQALTFISSRSGYDADTKRSGALLGNSMTQLVTRRITDAAVGGQGTAPSAYGVSVGRDGQIAFDRTAFLAAYAKDPAAVRSTLTTMASTVADVATQASDPLDGYLTKQIGTEQDRVRDYTQQITAFEARMTMRESTLKRQYAALETALGTLKSQSDWLTAQLKTLPSTSSSG</sequence>
<dbReference type="Pfam" id="PF02465">
    <property type="entry name" value="FliD_N"/>
    <property type="match status" value="1"/>
</dbReference>
<keyword evidence="8" id="KW-0282">Flagellum</keyword>
<keyword evidence="3" id="KW-0175">Coiled coil</keyword>
<dbReference type="PANTHER" id="PTHR30288:SF0">
    <property type="entry name" value="FLAGELLAR HOOK-ASSOCIATED PROTEIN 2"/>
    <property type="match status" value="1"/>
</dbReference>
<evidence type="ECO:0000256" key="2">
    <source>
        <dbReference type="ARBA" id="ARBA00011255"/>
    </source>
</evidence>
<dbReference type="Proteomes" id="UP001430172">
    <property type="component" value="Unassembled WGS sequence"/>
</dbReference>
<dbReference type="RefSeq" id="WP_204131941.1">
    <property type="nucleotide sequence ID" value="NZ_JAFDVD010000015.1"/>
</dbReference>
<evidence type="ECO:0000256" key="4">
    <source>
        <dbReference type="ARBA" id="ARBA00023143"/>
    </source>
</evidence>
<comment type="subunit">
    <text evidence="2 5">Homopentamer.</text>
</comment>
<reference evidence="8" key="1">
    <citation type="submission" date="2021-02" db="EMBL/GenBank/DDBJ databases">
        <title>Phycicoccus sp. MQZ13P-5T, whole genome shotgun sequence.</title>
        <authorList>
            <person name="Tuo L."/>
        </authorList>
    </citation>
    <scope>NUCLEOTIDE SEQUENCE</scope>
    <source>
        <strain evidence="8">MQZ13P-5</strain>
    </source>
</reference>
<evidence type="ECO:0000259" key="7">
    <source>
        <dbReference type="Pfam" id="PF07195"/>
    </source>
</evidence>
<evidence type="ECO:0000256" key="3">
    <source>
        <dbReference type="ARBA" id="ARBA00023054"/>
    </source>
</evidence>
<comment type="caution">
    <text evidence="8">The sequence shown here is derived from an EMBL/GenBank/DDBJ whole genome shotgun (WGS) entry which is preliminary data.</text>
</comment>
<comment type="function">
    <text evidence="5">Required for morphogenesis and for the elongation of the flagellar filament by facilitating polymerization of the flagellin monomers at the tip of growing filament. Forms a capping structure, which prevents flagellin subunits (transported through the central channel of the flagellum) from leaking out without polymerization at the distal end.</text>
</comment>
<keyword evidence="9" id="KW-1185">Reference proteome</keyword>
<organism evidence="8 9">
    <name type="scientific">Phycicoccus sonneratiae</name>
    <dbReference type="NCBI Taxonomy" id="2807628"/>
    <lineage>
        <taxon>Bacteria</taxon>
        <taxon>Bacillati</taxon>
        <taxon>Actinomycetota</taxon>
        <taxon>Actinomycetes</taxon>
        <taxon>Micrococcales</taxon>
        <taxon>Intrasporangiaceae</taxon>
        <taxon>Phycicoccus</taxon>
    </lineage>
</organism>